<dbReference type="AlphaFoldDB" id="A0A067NDZ3"/>
<reference evidence="3" key="1">
    <citation type="journal article" date="2014" name="Proc. Natl. Acad. Sci. U.S.A.">
        <title>Extensive sampling of basidiomycete genomes demonstrates inadequacy of the white-rot/brown-rot paradigm for wood decay fungi.</title>
        <authorList>
            <person name="Riley R."/>
            <person name="Salamov A.A."/>
            <person name="Brown D.W."/>
            <person name="Nagy L.G."/>
            <person name="Floudas D."/>
            <person name="Held B.W."/>
            <person name="Levasseur A."/>
            <person name="Lombard V."/>
            <person name="Morin E."/>
            <person name="Otillar R."/>
            <person name="Lindquist E.A."/>
            <person name="Sun H."/>
            <person name="LaButti K.M."/>
            <person name="Schmutz J."/>
            <person name="Jabbour D."/>
            <person name="Luo H."/>
            <person name="Baker S.E."/>
            <person name="Pisabarro A.G."/>
            <person name="Walton J.D."/>
            <person name="Blanchette R.A."/>
            <person name="Henrissat B."/>
            <person name="Martin F."/>
            <person name="Cullen D."/>
            <person name="Hibbett D.S."/>
            <person name="Grigoriev I.V."/>
        </authorList>
    </citation>
    <scope>NUCLEOTIDE SEQUENCE [LARGE SCALE GENOMIC DNA]</scope>
    <source>
        <strain evidence="3">PC15</strain>
    </source>
</reference>
<evidence type="ECO:0000313" key="3">
    <source>
        <dbReference type="Proteomes" id="UP000027073"/>
    </source>
</evidence>
<feature type="compositionally biased region" description="Low complexity" evidence="1">
    <location>
        <begin position="85"/>
        <end position="113"/>
    </location>
</feature>
<evidence type="ECO:0000256" key="1">
    <source>
        <dbReference type="SAM" id="MobiDB-lite"/>
    </source>
</evidence>
<dbReference type="OrthoDB" id="10539583at2759"/>
<organism evidence="2 3">
    <name type="scientific">Pleurotus ostreatus (strain PC15)</name>
    <name type="common">Oyster mushroom</name>
    <dbReference type="NCBI Taxonomy" id="1137138"/>
    <lineage>
        <taxon>Eukaryota</taxon>
        <taxon>Fungi</taxon>
        <taxon>Dikarya</taxon>
        <taxon>Basidiomycota</taxon>
        <taxon>Agaricomycotina</taxon>
        <taxon>Agaricomycetes</taxon>
        <taxon>Agaricomycetidae</taxon>
        <taxon>Agaricales</taxon>
        <taxon>Pleurotineae</taxon>
        <taxon>Pleurotaceae</taxon>
        <taxon>Pleurotus</taxon>
    </lineage>
</organism>
<feature type="region of interest" description="Disordered" evidence="1">
    <location>
        <begin position="85"/>
        <end position="120"/>
    </location>
</feature>
<protein>
    <submittedName>
        <fullName evidence="2">Uncharacterized protein</fullName>
    </submittedName>
</protein>
<dbReference type="Proteomes" id="UP000027073">
    <property type="component" value="Unassembled WGS sequence"/>
</dbReference>
<gene>
    <name evidence="2" type="ORF">PLEOSDRAFT_170706</name>
</gene>
<dbReference type="EMBL" id="KL198015">
    <property type="protein sequence ID" value="KDQ22006.1"/>
    <property type="molecule type" value="Genomic_DNA"/>
</dbReference>
<dbReference type="InParanoid" id="A0A067NDZ3"/>
<proteinExistence type="predicted"/>
<evidence type="ECO:0000313" key="2">
    <source>
        <dbReference type="EMBL" id="KDQ22006.1"/>
    </source>
</evidence>
<dbReference type="VEuPathDB" id="FungiDB:PLEOSDRAFT_170706"/>
<accession>A0A067NDZ3</accession>
<name>A0A067NDZ3_PLEO1</name>
<dbReference type="HOGENOM" id="CLU_696605_0_0_1"/>
<feature type="region of interest" description="Disordered" evidence="1">
    <location>
        <begin position="28"/>
        <end position="59"/>
    </location>
</feature>
<sequence>MPGHISSPNPGSGSDGCFATLSDILDEEWGVEGQWDKKHLTPQGDPPSVGPNGDRDGYTLRATEVSNTTLELAVSPPFPIGAAEVSPPLTVSSPTTGSLSGTGSGTAAQGGPTNSNAGMRVGLRGSGVADLRASLSRKFKLIRTERVETHDESQSTDPDSFPHFKIHVQSSVHHKGCFEPMRADSIFAQRNFFARHRPRFISSAPPSSVRFESSRLLAANEDEQLSRRRNRAENAGVGWDGAVDMVTYPAQPASERATAAGLRTMPETSLAPSGPIRLSQSLPIFSQAKTINFDVFDAAMNFYVKHFQFTNALLKLNRSSMTVDEYTSVAENMAAPDPAFDVIKPDIHNRNWYQNPEKRNIQTLGYLIHEYRFRPGFAYPRDRLYGLLAWPAMPIP</sequence>